<feature type="coiled-coil region" evidence="1">
    <location>
        <begin position="423"/>
        <end position="450"/>
    </location>
</feature>
<proteinExistence type="predicted"/>
<accession>A0ABD2QLJ1</accession>
<dbReference type="Pfam" id="PF14643">
    <property type="entry name" value="DUF4455"/>
    <property type="match status" value="1"/>
</dbReference>
<keyword evidence="1" id="KW-0175">Coiled coil</keyword>
<reference evidence="3 4" key="1">
    <citation type="submission" date="2024-11" db="EMBL/GenBank/DDBJ databases">
        <title>Adaptive evolution of stress response genes in parasites aligns with host niche diversity.</title>
        <authorList>
            <person name="Hahn C."/>
            <person name="Resl P."/>
        </authorList>
    </citation>
    <scope>NUCLEOTIDE SEQUENCE [LARGE SCALE GENOMIC DNA]</scope>
    <source>
        <strain evidence="3">EGGRZ-B1_66</strain>
        <tissue evidence="3">Body</tissue>
    </source>
</reference>
<evidence type="ECO:0000313" key="3">
    <source>
        <dbReference type="EMBL" id="KAL3320394.1"/>
    </source>
</evidence>
<evidence type="ECO:0000256" key="1">
    <source>
        <dbReference type="SAM" id="Coils"/>
    </source>
</evidence>
<keyword evidence="4" id="KW-1185">Reference proteome</keyword>
<dbReference type="InterPro" id="IPR028089">
    <property type="entry name" value="DUF4455"/>
</dbReference>
<sequence>MCLDSTLCPTPVTTRIEHHSARLKELETIKIALIDNFKSEMCPPSCNKAFVHQWYEQMNELLKQIDQTNQDFLQDLYKEFESYSQFLVDKLYKLKSTLGEKRYCLEEDSLDELLKKKCIPLMGEMQKSYERNLEYLDICFEWNHKVSLDLFLRSTVKFSHSLAKMWFTNGELELDNQAHNFKDGLNLVRSQMEVELKMREERFDIAVDALRQAPKEGVIAQALNDSVAQLEKMQISFENCQKQQNKLLKNQPVLLKECLNSYENVIYKFFGLERVKQEKLESGKYSDLEFLYFENSQFVVLPREQALNNYFGKATKKEDIDAREKLAATAYGILGETLPPEFSEPPTLSWDGSSIFANNQLKDFVNFNIVTCVSPLVPSSVGQDVTNFKKIIRDNFVLHAVKQRVQVMSQFEEEAASQVDLLEKEAHLRLQILETRARRAKEDIAHVRIAELSLHENRVERHLNAIKLSLNDARCNAVSDLETKLTESEQSFIVSLTMVKENLHLVNTSAK</sequence>
<name>A0ABD2QLJ1_9PLAT</name>
<protein>
    <recommendedName>
        <fullName evidence="2">DUF4455 domain-containing protein</fullName>
    </recommendedName>
</protein>
<organism evidence="3 4">
    <name type="scientific">Cichlidogyrus casuarinus</name>
    <dbReference type="NCBI Taxonomy" id="1844966"/>
    <lineage>
        <taxon>Eukaryota</taxon>
        <taxon>Metazoa</taxon>
        <taxon>Spiralia</taxon>
        <taxon>Lophotrochozoa</taxon>
        <taxon>Platyhelminthes</taxon>
        <taxon>Monogenea</taxon>
        <taxon>Monopisthocotylea</taxon>
        <taxon>Dactylogyridea</taxon>
        <taxon>Ancyrocephalidae</taxon>
        <taxon>Cichlidogyrus</taxon>
    </lineage>
</organism>
<gene>
    <name evidence="3" type="ORF">Ciccas_000923</name>
</gene>
<evidence type="ECO:0000313" key="4">
    <source>
        <dbReference type="Proteomes" id="UP001626550"/>
    </source>
</evidence>
<dbReference type="AlphaFoldDB" id="A0ABD2QLJ1"/>
<dbReference type="Proteomes" id="UP001626550">
    <property type="component" value="Unassembled WGS sequence"/>
</dbReference>
<dbReference type="EMBL" id="JBJKFK010000055">
    <property type="protein sequence ID" value="KAL3320394.1"/>
    <property type="molecule type" value="Genomic_DNA"/>
</dbReference>
<feature type="domain" description="DUF4455" evidence="2">
    <location>
        <begin position="22"/>
        <end position="278"/>
    </location>
</feature>
<evidence type="ECO:0000259" key="2">
    <source>
        <dbReference type="Pfam" id="PF14643"/>
    </source>
</evidence>
<comment type="caution">
    <text evidence="3">The sequence shown here is derived from an EMBL/GenBank/DDBJ whole genome shotgun (WGS) entry which is preliminary data.</text>
</comment>